<organism evidence="13 14">
    <name type="scientific">Alcanivorax nanhaiticus</name>
    <dbReference type="NCBI Taxonomy" id="1177154"/>
    <lineage>
        <taxon>Bacteria</taxon>
        <taxon>Pseudomonadati</taxon>
        <taxon>Pseudomonadota</taxon>
        <taxon>Gammaproteobacteria</taxon>
        <taxon>Oceanospirillales</taxon>
        <taxon>Alcanivoracaceae</taxon>
        <taxon>Alcanivorax</taxon>
    </lineage>
</organism>
<feature type="active site" evidence="10">
    <location>
        <position position="10"/>
    </location>
</feature>
<dbReference type="STRING" id="1177154.Y5S_01440"/>
<dbReference type="InterPro" id="IPR014721">
    <property type="entry name" value="Ribsml_uS5_D2-typ_fold_subgr"/>
</dbReference>
<comment type="pathway">
    <text evidence="10">Isoprenoid biosynthesis; isopentenyl diphosphate biosynthesis via DXP pathway; isopentenyl diphosphate from 1-deoxy-D-xylulose 5-phosphate: step 3/6.</text>
</comment>
<dbReference type="SUPFAM" id="SSF54211">
    <property type="entry name" value="Ribosomal protein S5 domain 2-like"/>
    <property type="match status" value="1"/>
</dbReference>
<dbReference type="SUPFAM" id="SSF55060">
    <property type="entry name" value="GHMP Kinase, C-terminal domain"/>
    <property type="match status" value="1"/>
</dbReference>
<evidence type="ECO:0000256" key="2">
    <source>
        <dbReference type="ARBA" id="ARBA00012052"/>
    </source>
</evidence>
<dbReference type="EC" id="2.7.1.148" evidence="2 10"/>
<dbReference type="EMBL" id="ARXV01000004">
    <property type="protein sequence ID" value="KGD65547.1"/>
    <property type="molecule type" value="Genomic_DNA"/>
</dbReference>
<dbReference type="GO" id="GO:0016114">
    <property type="term" value="P:terpenoid biosynthetic process"/>
    <property type="evidence" value="ECO:0007669"/>
    <property type="project" value="UniProtKB-UniRule"/>
</dbReference>
<keyword evidence="14" id="KW-1185">Reference proteome</keyword>
<evidence type="ECO:0000259" key="11">
    <source>
        <dbReference type="Pfam" id="PF00288"/>
    </source>
</evidence>
<dbReference type="PATRIC" id="fig|1177154.3.peg.1468"/>
<dbReference type="eggNOG" id="COG1947">
    <property type="taxonomic scope" value="Bacteria"/>
</dbReference>
<dbReference type="InterPro" id="IPR006204">
    <property type="entry name" value="GHMP_kinase_N_dom"/>
</dbReference>
<dbReference type="UniPathway" id="UPA00056">
    <property type="reaction ID" value="UER00094"/>
</dbReference>
<evidence type="ECO:0000256" key="5">
    <source>
        <dbReference type="ARBA" id="ARBA00022741"/>
    </source>
</evidence>
<evidence type="ECO:0000256" key="1">
    <source>
        <dbReference type="ARBA" id="ARBA00009684"/>
    </source>
</evidence>
<evidence type="ECO:0000313" key="14">
    <source>
        <dbReference type="Proteomes" id="UP000029444"/>
    </source>
</evidence>
<comment type="similarity">
    <text evidence="1 10">Belongs to the GHMP kinase family. IspE subfamily.</text>
</comment>
<evidence type="ECO:0000256" key="4">
    <source>
        <dbReference type="ARBA" id="ARBA00022679"/>
    </source>
</evidence>
<evidence type="ECO:0000256" key="3">
    <source>
        <dbReference type="ARBA" id="ARBA00017473"/>
    </source>
</evidence>
<comment type="caution">
    <text evidence="13">The sequence shown here is derived from an EMBL/GenBank/DDBJ whole genome shotgun (WGS) entry which is preliminary data.</text>
</comment>
<evidence type="ECO:0000256" key="8">
    <source>
        <dbReference type="ARBA" id="ARBA00023229"/>
    </source>
</evidence>
<feature type="domain" description="GHMP kinase C-terminal" evidence="12">
    <location>
        <begin position="200"/>
        <end position="263"/>
    </location>
</feature>
<dbReference type="NCBIfam" id="NF011202">
    <property type="entry name" value="PRK14608.1"/>
    <property type="match status" value="1"/>
</dbReference>
<dbReference type="NCBIfam" id="TIGR00154">
    <property type="entry name" value="ispE"/>
    <property type="match status" value="1"/>
</dbReference>
<keyword evidence="7 10" id="KW-0067">ATP-binding</keyword>
<dbReference type="GO" id="GO:0050515">
    <property type="term" value="F:4-(cytidine 5'-diphospho)-2-C-methyl-D-erythritol kinase activity"/>
    <property type="evidence" value="ECO:0007669"/>
    <property type="project" value="UniProtKB-UniRule"/>
</dbReference>
<dbReference type="OrthoDB" id="9809438at2"/>
<sequence>MTLTLPAPAKLNLFLHITGQRPDGYHCLQTLFALLDHGDSLTFSPSDKLQMHCNDPQLPCDESNLILRAASLLQDHTSHQGGASITLEKRLPMGGGVGGGSSDAATALLGLNQLWGLDLSLETLADLGLKLGADVPVFVLGQSAWAEGVGEQITPVSLPDAHFLVIHPGIHVSTARIFGDRELTRDTPISKLPASLEAVLTRDFHNDCEAVAKRHFPEIGKTLDWLRQHAGNSRMTGTGACCFARLTGPQQGQQLLQQLPQHWTGFVARSRNTSPLHEALARFRETQNSGESAHIEK</sequence>
<dbReference type="PANTHER" id="PTHR43527">
    <property type="entry name" value="4-DIPHOSPHOCYTIDYL-2-C-METHYL-D-ERYTHRITOL KINASE, CHLOROPLASTIC"/>
    <property type="match status" value="1"/>
</dbReference>
<dbReference type="HAMAP" id="MF_00061">
    <property type="entry name" value="IspE"/>
    <property type="match status" value="1"/>
</dbReference>
<dbReference type="GO" id="GO:0005524">
    <property type="term" value="F:ATP binding"/>
    <property type="evidence" value="ECO:0007669"/>
    <property type="project" value="UniProtKB-UniRule"/>
</dbReference>
<comment type="function">
    <text evidence="10">Catalyzes the phosphorylation of the position 2 hydroxy group of 4-diphosphocytidyl-2C-methyl-D-erythritol.</text>
</comment>
<evidence type="ECO:0000313" key="13">
    <source>
        <dbReference type="EMBL" id="KGD65547.1"/>
    </source>
</evidence>
<dbReference type="InterPro" id="IPR020568">
    <property type="entry name" value="Ribosomal_Su5_D2-typ_SF"/>
</dbReference>
<evidence type="ECO:0000256" key="10">
    <source>
        <dbReference type="HAMAP-Rule" id="MF_00061"/>
    </source>
</evidence>
<evidence type="ECO:0000256" key="7">
    <source>
        <dbReference type="ARBA" id="ARBA00022840"/>
    </source>
</evidence>
<name>A0A095SLT7_9GAMM</name>
<dbReference type="PANTHER" id="PTHR43527:SF2">
    <property type="entry name" value="4-DIPHOSPHOCYTIDYL-2-C-METHYL-D-ERYTHRITOL KINASE, CHLOROPLASTIC"/>
    <property type="match status" value="1"/>
</dbReference>
<gene>
    <name evidence="10" type="primary">ispE</name>
    <name evidence="13" type="ORF">Y5S_01440</name>
</gene>
<dbReference type="AlphaFoldDB" id="A0A095SLT7"/>
<evidence type="ECO:0000256" key="9">
    <source>
        <dbReference type="ARBA" id="ARBA00032554"/>
    </source>
</evidence>
<keyword evidence="8 10" id="KW-0414">Isoprene biosynthesis</keyword>
<feature type="binding site" evidence="10">
    <location>
        <begin position="92"/>
        <end position="102"/>
    </location>
    <ligand>
        <name>ATP</name>
        <dbReference type="ChEBI" id="CHEBI:30616"/>
    </ligand>
</feature>
<keyword evidence="4 10" id="KW-0808">Transferase</keyword>
<dbReference type="Gene3D" id="3.30.230.10">
    <property type="match status" value="1"/>
</dbReference>
<keyword evidence="6 10" id="KW-0418">Kinase</keyword>
<feature type="domain" description="GHMP kinase N-terminal" evidence="11">
    <location>
        <begin position="64"/>
        <end position="142"/>
    </location>
</feature>
<comment type="catalytic activity">
    <reaction evidence="10">
        <text>4-CDP-2-C-methyl-D-erythritol + ATP = 4-CDP-2-C-methyl-D-erythritol 2-phosphate + ADP + H(+)</text>
        <dbReference type="Rhea" id="RHEA:18437"/>
        <dbReference type="ChEBI" id="CHEBI:15378"/>
        <dbReference type="ChEBI" id="CHEBI:30616"/>
        <dbReference type="ChEBI" id="CHEBI:57823"/>
        <dbReference type="ChEBI" id="CHEBI:57919"/>
        <dbReference type="ChEBI" id="CHEBI:456216"/>
        <dbReference type="EC" id="2.7.1.148"/>
    </reaction>
</comment>
<keyword evidence="5 10" id="KW-0547">Nucleotide-binding</keyword>
<proteinExistence type="inferred from homology"/>
<dbReference type="Gene3D" id="3.30.70.890">
    <property type="entry name" value="GHMP kinase, C-terminal domain"/>
    <property type="match status" value="1"/>
</dbReference>
<dbReference type="PIRSF" id="PIRSF010376">
    <property type="entry name" value="IspE"/>
    <property type="match status" value="1"/>
</dbReference>
<reference evidence="13 14" key="1">
    <citation type="submission" date="2012-09" db="EMBL/GenBank/DDBJ databases">
        <title>Genome Sequence of alkane-degrading Bacterium Alcanivorax sp. 19-m-6.</title>
        <authorList>
            <person name="Lai Q."/>
            <person name="Shao Z."/>
        </authorList>
    </citation>
    <scope>NUCLEOTIDE SEQUENCE [LARGE SCALE GENOMIC DNA]</scope>
    <source>
        <strain evidence="13 14">19-m-6</strain>
    </source>
</reference>
<dbReference type="RefSeq" id="WP_035231735.1">
    <property type="nucleotide sequence ID" value="NZ_ARXV01000004.1"/>
</dbReference>
<accession>A0A095SLT7</accession>
<evidence type="ECO:0000259" key="12">
    <source>
        <dbReference type="Pfam" id="PF08544"/>
    </source>
</evidence>
<evidence type="ECO:0000256" key="6">
    <source>
        <dbReference type="ARBA" id="ARBA00022777"/>
    </source>
</evidence>
<dbReference type="InterPro" id="IPR004424">
    <property type="entry name" value="IspE"/>
</dbReference>
<dbReference type="Pfam" id="PF08544">
    <property type="entry name" value="GHMP_kinases_C"/>
    <property type="match status" value="1"/>
</dbReference>
<dbReference type="Pfam" id="PF00288">
    <property type="entry name" value="GHMP_kinases_N"/>
    <property type="match status" value="1"/>
</dbReference>
<dbReference type="Proteomes" id="UP000029444">
    <property type="component" value="Unassembled WGS sequence"/>
</dbReference>
<dbReference type="InterPro" id="IPR013750">
    <property type="entry name" value="GHMP_kinase_C_dom"/>
</dbReference>
<dbReference type="InterPro" id="IPR036554">
    <property type="entry name" value="GHMP_kinase_C_sf"/>
</dbReference>
<feature type="active site" evidence="10">
    <location>
        <position position="134"/>
    </location>
</feature>
<dbReference type="GO" id="GO:0019288">
    <property type="term" value="P:isopentenyl diphosphate biosynthetic process, methylerythritol 4-phosphate pathway"/>
    <property type="evidence" value="ECO:0007669"/>
    <property type="project" value="UniProtKB-UniRule"/>
</dbReference>
<protein>
    <recommendedName>
        <fullName evidence="3 10">4-diphosphocytidyl-2-C-methyl-D-erythritol kinase</fullName>
        <shortName evidence="10">CMK</shortName>
        <ecNumber evidence="2 10">2.7.1.148</ecNumber>
    </recommendedName>
    <alternativeName>
        <fullName evidence="9 10">4-(cytidine-5'-diphospho)-2-C-methyl-D-erythritol kinase</fullName>
    </alternativeName>
</protein>